<evidence type="ECO:0000313" key="1">
    <source>
        <dbReference type="EMBL" id="QDT02240.1"/>
    </source>
</evidence>
<reference evidence="1 2" key="1">
    <citation type="submission" date="2019-02" db="EMBL/GenBank/DDBJ databases">
        <title>Deep-cultivation of Planctomycetes and their phenomic and genomic characterization uncovers novel biology.</title>
        <authorList>
            <person name="Wiegand S."/>
            <person name="Jogler M."/>
            <person name="Boedeker C."/>
            <person name="Pinto D."/>
            <person name="Vollmers J."/>
            <person name="Rivas-Marin E."/>
            <person name="Kohn T."/>
            <person name="Peeters S.H."/>
            <person name="Heuer A."/>
            <person name="Rast P."/>
            <person name="Oberbeckmann S."/>
            <person name="Bunk B."/>
            <person name="Jeske O."/>
            <person name="Meyerdierks A."/>
            <person name="Storesund J.E."/>
            <person name="Kallscheuer N."/>
            <person name="Luecker S."/>
            <person name="Lage O.M."/>
            <person name="Pohl T."/>
            <person name="Merkel B.J."/>
            <person name="Hornburger P."/>
            <person name="Mueller R.-W."/>
            <person name="Bruemmer F."/>
            <person name="Labrenz M."/>
            <person name="Spormann A.M."/>
            <person name="Op den Camp H."/>
            <person name="Overmann J."/>
            <person name="Amann R."/>
            <person name="Jetten M.S.M."/>
            <person name="Mascher T."/>
            <person name="Medema M.H."/>
            <person name="Devos D.P."/>
            <person name="Kaster A.-K."/>
            <person name="Ovreas L."/>
            <person name="Rohde M."/>
            <person name="Galperin M.Y."/>
            <person name="Jogler C."/>
        </authorList>
    </citation>
    <scope>NUCLEOTIDE SEQUENCE [LARGE SCALE GENOMIC DNA]</scope>
    <source>
        <strain evidence="1 2">K22_7</strain>
    </source>
</reference>
<gene>
    <name evidence="1" type="ORF">K227x_06130</name>
</gene>
<keyword evidence="2" id="KW-1185">Reference proteome</keyword>
<evidence type="ECO:0000313" key="2">
    <source>
        <dbReference type="Proteomes" id="UP000318538"/>
    </source>
</evidence>
<dbReference type="EMBL" id="CP036525">
    <property type="protein sequence ID" value="QDT02240.1"/>
    <property type="molecule type" value="Genomic_DNA"/>
</dbReference>
<organism evidence="1 2">
    <name type="scientific">Rubripirellula lacrimiformis</name>
    <dbReference type="NCBI Taxonomy" id="1930273"/>
    <lineage>
        <taxon>Bacteria</taxon>
        <taxon>Pseudomonadati</taxon>
        <taxon>Planctomycetota</taxon>
        <taxon>Planctomycetia</taxon>
        <taxon>Pirellulales</taxon>
        <taxon>Pirellulaceae</taxon>
        <taxon>Rubripirellula</taxon>
    </lineage>
</organism>
<protein>
    <submittedName>
        <fullName evidence="1">Uncharacterized protein</fullName>
    </submittedName>
</protein>
<name>A0A517N520_9BACT</name>
<sequence length="89" mass="9678">MDDPRRARKCVPPVETRAGIDCQRRCRDTECCQMTIHLAELIACGTISDHLGQPTRRENVQRVGATFFADQSGNGSYAGCTGTGFIVGC</sequence>
<accession>A0A517N520</accession>
<dbReference type="AlphaFoldDB" id="A0A517N520"/>
<proteinExistence type="predicted"/>
<dbReference type="Proteomes" id="UP000318538">
    <property type="component" value="Chromosome"/>
</dbReference>
<dbReference type="KEGG" id="rlc:K227x_06130"/>